<sequence length="325" mass="36064">LGFGGTYRDLVGGAREVTNVALGRRQMVNAVHTLAARTQQTHLASSGDAKQRRQQQQRQAKDALVVLLLMVHETTRFLDVAAVIAGLMRPDAATKSGRITRNSTDQDLGWRYFSCLLLSADSGAWGSSMYMPPAHYDKKLVVRAAATVGILLFVEVGGSTGIKAKKALRLFRGNLCGRGRDGSGADVTFLVSGESIAAHRYILAGKSAVFLRQFIGHKTPPHVEVNDMDAATFKAMIHFIYTDTVPEFDEQRRPEEEEALTMMAYHLLEAANRYSVDRLKLVCKQRLQSGAIYVDMAARTLALAEEHNYGRLKAKWRVSWRRDII</sequence>
<dbReference type="Pfam" id="PF00651">
    <property type="entry name" value="BTB"/>
    <property type="match status" value="1"/>
</dbReference>
<dbReference type="STRING" id="888268.A0A1E5V174"/>
<dbReference type="InterPro" id="IPR001574">
    <property type="entry name" value="Ribosome_inactivat_prot"/>
</dbReference>
<name>A0A1E5V174_9POAL</name>
<dbReference type="EMBL" id="LWDX02055510">
    <property type="protein sequence ID" value="OEL18807.1"/>
    <property type="molecule type" value="Genomic_DNA"/>
</dbReference>
<evidence type="ECO:0000259" key="3">
    <source>
        <dbReference type="PROSITE" id="PS50097"/>
    </source>
</evidence>
<protein>
    <recommendedName>
        <fullName evidence="2">rRNA N-glycosidase</fullName>
    </recommendedName>
</protein>
<dbReference type="Gene3D" id="4.10.470.10">
    <property type="entry name" value="Ricin (A Subunit), domain 2"/>
    <property type="match status" value="1"/>
</dbReference>
<proteinExistence type="predicted"/>
<dbReference type="PANTHER" id="PTHR26379:SF180">
    <property type="entry name" value="TRAF TRANSCRIPTION FACTOR"/>
    <property type="match status" value="1"/>
</dbReference>
<dbReference type="SMART" id="SM00225">
    <property type="entry name" value="BTB"/>
    <property type="match status" value="1"/>
</dbReference>
<dbReference type="Proteomes" id="UP000095767">
    <property type="component" value="Unassembled WGS sequence"/>
</dbReference>
<dbReference type="Pfam" id="PF00161">
    <property type="entry name" value="RIP"/>
    <property type="match status" value="1"/>
</dbReference>
<dbReference type="PROSITE" id="PS50097">
    <property type="entry name" value="BTB"/>
    <property type="match status" value="1"/>
</dbReference>
<dbReference type="OrthoDB" id="618095at2759"/>
<evidence type="ECO:0000256" key="1">
    <source>
        <dbReference type="ARBA" id="ARBA00004906"/>
    </source>
</evidence>
<dbReference type="Gene3D" id="3.30.710.10">
    <property type="entry name" value="Potassium Channel Kv1.1, Chain A"/>
    <property type="match status" value="1"/>
</dbReference>
<evidence type="ECO:0000313" key="4">
    <source>
        <dbReference type="EMBL" id="OEL18807.1"/>
    </source>
</evidence>
<feature type="non-terminal residue" evidence="4">
    <location>
        <position position="1"/>
    </location>
</feature>
<feature type="domain" description="BTB" evidence="3">
    <location>
        <begin position="185"/>
        <end position="249"/>
    </location>
</feature>
<reference evidence="4 5" key="1">
    <citation type="submission" date="2016-09" db="EMBL/GenBank/DDBJ databases">
        <title>The draft genome of Dichanthelium oligosanthes: A C3 panicoid grass species.</title>
        <authorList>
            <person name="Studer A.J."/>
            <person name="Schnable J.C."/>
            <person name="Brutnell T.P."/>
        </authorList>
    </citation>
    <scope>NUCLEOTIDE SEQUENCE [LARGE SCALE GENOMIC DNA]</scope>
    <source>
        <strain evidence="5">cv. Kellogg 1175</strain>
        <tissue evidence="4">Leaf</tissue>
    </source>
</reference>
<dbReference type="AlphaFoldDB" id="A0A1E5V174"/>
<dbReference type="InterPro" id="IPR000210">
    <property type="entry name" value="BTB/POZ_dom"/>
</dbReference>
<dbReference type="InterPro" id="IPR011333">
    <property type="entry name" value="SKP1/BTB/POZ_sf"/>
</dbReference>
<gene>
    <name evidence="4" type="ORF">BAE44_0020174</name>
</gene>
<evidence type="ECO:0000313" key="5">
    <source>
        <dbReference type="Proteomes" id="UP000095767"/>
    </source>
</evidence>
<dbReference type="InterPro" id="IPR036041">
    <property type="entry name" value="Ribosome-inact_prot_sf"/>
</dbReference>
<dbReference type="Gene3D" id="3.40.420.10">
    <property type="entry name" value="Ricin (A subunit), domain 1"/>
    <property type="match status" value="1"/>
</dbReference>
<organism evidence="4 5">
    <name type="scientific">Dichanthelium oligosanthes</name>
    <dbReference type="NCBI Taxonomy" id="888268"/>
    <lineage>
        <taxon>Eukaryota</taxon>
        <taxon>Viridiplantae</taxon>
        <taxon>Streptophyta</taxon>
        <taxon>Embryophyta</taxon>
        <taxon>Tracheophyta</taxon>
        <taxon>Spermatophyta</taxon>
        <taxon>Magnoliopsida</taxon>
        <taxon>Liliopsida</taxon>
        <taxon>Poales</taxon>
        <taxon>Poaceae</taxon>
        <taxon>PACMAD clade</taxon>
        <taxon>Panicoideae</taxon>
        <taxon>Panicodae</taxon>
        <taxon>Paniceae</taxon>
        <taxon>Dichantheliinae</taxon>
        <taxon>Dichanthelium</taxon>
    </lineage>
</organism>
<dbReference type="InterPro" id="IPR016139">
    <property type="entry name" value="Ribosome_inactivat_prot_sub2"/>
</dbReference>
<dbReference type="GO" id="GO:0016567">
    <property type="term" value="P:protein ubiquitination"/>
    <property type="evidence" value="ECO:0007669"/>
    <property type="project" value="InterPro"/>
</dbReference>
<accession>A0A1E5V174</accession>
<dbReference type="GO" id="GO:0030598">
    <property type="term" value="F:rRNA N-glycosylase activity"/>
    <property type="evidence" value="ECO:0007669"/>
    <property type="project" value="InterPro"/>
</dbReference>
<dbReference type="InterPro" id="IPR016138">
    <property type="entry name" value="Ribosome_inactivat_prot_sub1"/>
</dbReference>
<keyword evidence="5" id="KW-1185">Reference proteome</keyword>
<dbReference type="InterPro" id="IPR045005">
    <property type="entry name" value="BPM1-6"/>
</dbReference>
<evidence type="ECO:0000256" key="2">
    <source>
        <dbReference type="ARBA" id="ARBA00030788"/>
    </source>
</evidence>
<comment type="pathway">
    <text evidence="1">Protein modification; protein ubiquitination.</text>
</comment>
<dbReference type="SUPFAM" id="SSF56371">
    <property type="entry name" value="Ribosome inactivating proteins (RIP)"/>
    <property type="match status" value="1"/>
</dbReference>
<comment type="caution">
    <text evidence="4">The sequence shown here is derived from an EMBL/GenBank/DDBJ whole genome shotgun (WGS) entry which is preliminary data.</text>
</comment>
<dbReference type="SUPFAM" id="SSF54695">
    <property type="entry name" value="POZ domain"/>
    <property type="match status" value="1"/>
</dbReference>
<dbReference type="GO" id="GO:0017148">
    <property type="term" value="P:negative regulation of translation"/>
    <property type="evidence" value="ECO:0007669"/>
    <property type="project" value="InterPro"/>
</dbReference>
<dbReference type="PANTHER" id="PTHR26379">
    <property type="entry name" value="BTB/POZ AND MATH DOMAIN-CONTAINING PROTEIN 1"/>
    <property type="match status" value="1"/>
</dbReference>